<name>A0A6G1PZ67_CHAAH</name>
<dbReference type="AlphaFoldDB" id="A0A6G1PZ67"/>
<accession>A0A6G1PZ67</accession>
<protein>
    <submittedName>
        <fullName evidence="1">Uncharacterized protein</fullName>
    </submittedName>
</protein>
<dbReference type="EMBL" id="CM015722">
    <property type="protein sequence ID" value="KAF3695641.1"/>
    <property type="molecule type" value="Genomic_DNA"/>
</dbReference>
<keyword evidence="2" id="KW-1185">Reference proteome</keyword>
<evidence type="ECO:0000313" key="2">
    <source>
        <dbReference type="Proteomes" id="UP000503349"/>
    </source>
</evidence>
<reference evidence="1 2" key="1">
    <citation type="submission" date="2019-02" db="EMBL/GenBank/DDBJ databases">
        <title>Opniocepnalus argus genome.</title>
        <authorList>
            <person name="Zhou C."/>
            <person name="Xiao S."/>
        </authorList>
    </citation>
    <scope>NUCLEOTIDE SEQUENCE [LARGE SCALE GENOMIC DNA]</scope>
    <source>
        <strain evidence="1">OARG1902GOOAL</strain>
        <tissue evidence="1">Muscle</tissue>
    </source>
</reference>
<reference evidence="2" key="2">
    <citation type="submission" date="2019-02" db="EMBL/GenBank/DDBJ databases">
        <title>Opniocepnalus argus Var Kimnra genome.</title>
        <authorList>
            <person name="Zhou C."/>
            <person name="Xiao S."/>
        </authorList>
    </citation>
    <scope>NUCLEOTIDE SEQUENCE [LARGE SCALE GENOMIC DNA]</scope>
</reference>
<sequence>MVYLGSRLCFAYFTLQKCNKKQVYKHKDPLSCLIVYQHNISYLQRNTEIFSSSAGGHYSVFVLQACYRLSDCSTQILEKHIHNYCSTIF</sequence>
<dbReference type="Proteomes" id="UP000503349">
    <property type="component" value="Chromosome 11"/>
</dbReference>
<gene>
    <name evidence="1" type="ORF">EXN66_Car011317</name>
</gene>
<organism evidence="1 2">
    <name type="scientific">Channa argus</name>
    <name type="common">Northern snakehead</name>
    <name type="synonym">Ophicephalus argus</name>
    <dbReference type="NCBI Taxonomy" id="215402"/>
    <lineage>
        <taxon>Eukaryota</taxon>
        <taxon>Metazoa</taxon>
        <taxon>Chordata</taxon>
        <taxon>Craniata</taxon>
        <taxon>Vertebrata</taxon>
        <taxon>Euteleostomi</taxon>
        <taxon>Actinopterygii</taxon>
        <taxon>Neopterygii</taxon>
        <taxon>Teleostei</taxon>
        <taxon>Neoteleostei</taxon>
        <taxon>Acanthomorphata</taxon>
        <taxon>Anabantaria</taxon>
        <taxon>Anabantiformes</taxon>
        <taxon>Channoidei</taxon>
        <taxon>Channidae</taxon>
        <taxon>Channa</taxon>
    </lineage>
</organism>
<evidence type="ECO:0000313" key="1">
    <source>
        <dbReference type="EMBL" id="KAF3695641.1"/>
    </source>
</evidence>
<proteinExistence type="predicted"/>